<evidence type="ECO:0000256" key="4">
    <source>
        <dbReference type="ARBA" id="ARBA00023242"/>
    </source>
</evidence>
<keyword evidence="9" id="KW-1185">Reference proteome</keyword>
<evidence type="ECO:0000259" key="8">
    <source>
        <dbReference type="PROSITE" id="PS50071"/>
    </source>
</evidence>
<dbReference type="SMART" id="SM00389">
    <property type="entry name" value="HOX"/>
    <property type="match status" value="1"/>
</dbReference>
<evidence type="ECO:0000256" key="2">
    <source>
        <dbReference type="ARBA" id="ARBA00023125"/>
    </source>
</evidence>
<evidence type="ECO:0000313" key="9">
    <source>
        <dbReference type="Proteomes" id="UP000050640"/>
    </source>
</evidence>
<dbReference type="GO" id="GO:0005667">
    <property type="term" value="C:transcription regulator complex"/>
    <property type="evidence" value="ECO:0007669"/>
    <property type="project" value="TreeGrafter"/>
</dbReference>
<dbReference type="InterPro" id="IPR001356">
    <property type="entry name" value="HD"/>
</dbReference>
<dbReference type="Gene3D" id="1.10.10.60">
    <property type="entry name" value="Homeodomain-like"/>
    <property type="match status" value="1"/>
</dbReference>
<dbReference type="GO" id="GO:0000981">
    <property type="term" value="F:DNA-binding transcription factor activity, RNA polymerase II-specific"/>
    <property type="evidence" value="ECO:0007669"/>
    <property type="project" value="InterPro"/>
</dbReference>
<dbReference type="PROSITE" id="PS00027">
    <property type="entry name" value="HOMEOBOX_1"/>
    <property type="match status" value="1"/>
</dbReference>
<dbReference type="PANTHER" id="PTHR10390">
    <property type="entry name" value="HOMEOBOX PROTEIN SIX"/>
    <property type="match status" value="1"/>
</dbReference>
<feature type="region of interest" description="Disordered" evidence="7">
    <location>
        <begin position="224"/>
        <end position="247"/>
    </location>
</feature>
<dbReference type="InterPro" id="IPR017970">
    <property type="entry name" value="Homeobox_CS"/>
</dbReference>
<evidence type="ECO:0000313" key="10">
    <source>
        <dbReference type="WBParaSite" id="EEL_0000988301-mRNA-1"/>
    </source>
</evidence>
<evidence type="ECO:0000256" key="6">
    <source>
        <dbReference type="RuleBase" id="RU000682"/>
    </source>
</evidence>
<dbReference type="CDD" id="cd00086">
    <property type="entry name" value="homeodomain"/>
    <property type="match status" value="1"/>
</dbReference>
<evidence type="ECO:0000256" key="3">
    <source>
        <dbReference type="ARBA" id="ARBA00023155"/>
    </source>
</evidence>
<dbReference type="Pfam" id="PF00046">
    <property type="entry name" value="Homeodomain"/>
    <property type="match status" value="1"/>
</dbReference>
<keyword evidence="3 5" id="KW-0371">Homeobox</keyword>
<accession>A0A0R3S514</accession>
<keyword evidence="2 5" id="KW-0238">DNA-binding</keyword>
<comment type="subcellular location">
    <subcellularLocation>
        <location evidence="1 5 6">Nucleus</location>
    </subcellularLocation>
</comment>
<evidence type="ECO:0000256" key="7">
    <source>
        <dbReference type="SAM" id="MobiDB-lite"/>
    </source>
</evidence>
<evidence type="ECO:0000256" key="5">
    <source>
        <dbReference type="PROSITE-ProRule" id="PRU00108"/>
    </source>
</evidence>
<dbReference type="STRING" id="1147741.A0A0R3S514"/>
<dbReference type="Pfam" id="PF16878">
    <property type="entry name" value="SIX1_SD"/>
    <property type="match status" value="1"/>
</dbReference>
<evidence type="ECO:0000256" key="1">
    <source>
        <dbReference type="ARBA" id="ARBA00004123"/>
    </source>
</evidence>
<name>A0A0R3S514_9BILA</name>
<reference evidence="10" key="1">
    <citation type="submission" date="2017-02" db="UniProtKB">
        <authorList>
            <consortium name="WormBaseParasite"/>
        </authorList>
    </citation>
    <scope>IDENTIFICATION</scope>
</reference>
<keyword evidence="4 5" id="KW-0539">Nucleus</keyword>
<dbReference type="GO" id="GO:0000978">
    <property type="term" value="F:RNA polymerase II cis-regulatory region sequence-specific DNA binding"/>
    <property type="evidence" value="ECO:0007669"/>
    <property type="project" value="TreeGrafter"/>
</dbReference>
<protein>
    <submittedName>
        <fullName evidence="10">Homeobox domain-containing protein</fullName>
    </submittedName>
</protein>
<organism evidence="9 10">
    <name type="scientific">Elaeophora elaphi</name>
    <dbReference type="NCBI Taxonomy" id="1147741"/>
    <lineage>
        <taxon>Eukaryota</taxon>
        <taxon>Metazoa</taxon>
        <taxon>Ecdysozoa</taxon>
        <taxon>Nematoda</taxon>
        <taxon>Chromadorea</taxon>
        <taxon>Rhabditida</taxon>
        <taxon>Spirurina</taxon>
        <taxon>Spiruromorpha</taxon>
        <taxon>Filarioidea</taxon>
        <taxon>Onchocercidae</taxon>
        <taxon>Elaeophora</taxon>
    </lineage>
</organism>
<dbReference type="InterPro" id="IPR031701">
    <property type="entry name" value="SIX1_SD"/>
</dbReference>
<feature type="DNA-binding region" description="Homeobox" evidence="5">
    <location>
        <begin position="188"/>
        <end position="230"/>
    </location>
</feature>
<dbReference type="PANTHER" id="PTHR10390:SF44">
    <property type="entry name" value="SIX HOMEOBOX 4"/>
    <property type="match status" value="1"/>
</dbReference>
<dbReference type="AlphaFoldDB" id="A0A0R3S514"/>
<dbReference type="PROSITE" id="PS50071">
    <property type="entry name" value="HOMEOBOX_2"/>
    <property type="match status" value="1"/>
</dbReference>
<sequence length="247" mass="30023">MQRIMENMSVEQNDPCLFRLAATFSSDQIDCICETLYQARDGKKLLELFQPNVHNIMFYRCRYYSSSVLRAYLYALYYDKRYEELFQTIASNTFEQRFYSELQDLWYKARYAENEERRQKELGAVEKYRLRKKHPPPRSIWDGQETIYSFKENARKKNWIIYYWLQFLAIDYNFSVSDQKNSKLILRQFYRKNKYPTLEDKKEIARITDLKIIQISNWFKNRRQRDKSSSTGQFSSAVPIQSDNFNL</sequence>
<dbReference type="GO" id="GO:0005634">
    <property type="term" value="C:nucleus"/>
    <property type="evidence" value="ECO:0007669"/>
    <property type="project" value="UniProtKB-SubCell"/>
</dbReference>
<dbReference type="InterPro" id="IPR009057">
    <property type="entry name" value="Homeodomain-like_sf"/>
</dbReference>
<feature type="domain" description="Homeobox" evidence="8">
    <location>
        <begin position="186"/>
        <end position="229"/>
    </location>
</feature>
<feature type="compositionally biased region" description="Polar residues" evidence="7">
    <location>
        <begin position="229"/>
        <end position="247"/>
    </location>
</feature>
<dbReference type="SUPFAM" id="SSF46689">
    <property type="entry name" value="Homeodomain-like"/>
    <property type="match status" value="1"/>
</dbReference>
<dbReference type="WBParaSite" id="EEL_0000988301-mRNA-1">
    <property type="protein sequence ID" value="EEL_0000988301-mRNA-1"/>
    <property type="gene ID" value="EEL_0000988301"/>
</dbReference>
<dbReference type="Proteomes" id="UP000050640">
    <property type="component" value="Unplaced"/>
</dbReference>
<proteinExistence type="predicted"/>